<keyword evidence="3" id="KW-1185">Reference proteome</keyword>
<organism evidence="2 3">
    <name type="scientific">Iodidimonas nitroreducens</name>
    <dbReference type="NCBI Taxonomy" id="1236968"/>
    <lineage>
        <taxon>Bacteria</taxon>
        <taxon>Pseudomonadati</taxon>
        <taxon>Pseudomonadota</taxon>
        <taxon>Alphaproteobacteria</taxon>
        <taxon>Iodidimonadales</taxon>
        <taxon>Iodidimonadaceae</taxon>
        <taxon>Iodidimonas</taxon>
    </lineage>
</organism>
<sequence length="147" mass="15826">MKKPRRRRKTAKAPDEAADAGASNEADKPVKAKAPRHRAPAKSATQKPTKADGDAKAEAEAQAAPEAQAPQTPPEAQTPQTPPKTQPEVQPSPEAQPAPEKPVAPAPDVLERQIVTPDGVKEEKLEEKGEADSSKRKRGWWQRALGR</sequence>
<comment type="caution">
    <text evidence="2">The sequence shown here is derived from an EMBL/GenBank/DDBJ whole genome shotgun (WGS) entry which is preliminary data.</text>
</comment>
<gene>
    <name evidence="2" type="ORF">JCM17846_11290</name>
</gene>
<feature type="compositionally biased region" description="Basic and acidic residues" evidence="1">
    <location>
        <begin position="119"/>
        <end position="134"/>
    </location>
</feature>
<feature type="compositionally biased region" description="Low complexity" evidence="1">
    <location>
        <begin position="60"/>
        <end position="79"/>
    </location>
</feature>
<accession>A0A5A7N614</accession>
<feature type="compositionally biased region" description="Pro residues" evidence="1">
    <location>
        <begin position="94"/>
        <end position="105"/>
    </location>
</feature>
<feature type="compositionally biased region" description="Basic residues" evidence="1">
    <location>
        <begin position="1"/>
        <end position="11"/>
    </location>
</feature>
<evidence type="ECO:0000313" key="3">
    <source>
        <dbReference type="Proteomes" id="UP000324996"/>
    </source>
</evidence>
<evidence type="ECO:0000256" key="1">
    <source>
        <dbReference type="SAM" id="MobiDB-lite"/>
    </source>
</evidence>
<dbReference type="RefSeq" id="WP_313979529.1">
    <property type="nucleotide sequence ID" value="NZ_BKCN01000004.1"/>
</dbReference>
<proteinExistence type="predicted"/>
<protein>
    <submittedName>
        <fullName evidence="2">Uncharacterized protein</fullName>
    </submittedName>
</protein>
<reference evidence="2 3" key="1">
    <citation type="submission" date="2019-09" db="EMBL/GenBank/DDBJ databases">
        <title>NBRP : Genome information of microbial organism related human and environment.</title>
        <authorList>
            <person name="Hattori M."/>
            <person name="Oshima K."/>
            <person name="Inaba H."/>
            <person name="Suda W."/>
            <person name="Sakamoto M."/>
            <person name="Iino T."/>
            <person name="Kitahara M."/>
            <person name="Oshida Y."/>
            <person name="Iida T."/>
            <person name="Kudo T."/>
            <person name="Itoh T."/>
            <person name="Ohkuma M."/>
        </authorList>
    </citation>
    <scope>NUCLEOTIDE SEQUENCE [LARGE SCALE GENOMIC DNA]</scope>
    <source>
        <strain evidence="2 3">Q-1</strain>
    </source>
</reference>
<feature type="region of interest" description="Disordered" evidence="1">
    <location>
        <begin position="1"/>
        <end position="147"/>
    </location>
</feature>
<dbReference type="Proteomes" id="UP000324996">
    <property type="component" value="Unassembled WGS sequence"/>
</dbReference>
<dbReference type="EMBL" id="BKCN01000004">
    <property type="protein sequence ID" value="GER03447.1"/>
    <property type="molecule type" value="Genomic_DNA"/>
</dbReference>
<feature type="compositionally biased region" description="Basic residues" evidence="1">
    <location>
        <begin position="135"/>
        <end position="147"/>
    </location>
</feature>
<name>A0A5A7N614_9PROT</name>
<feature type="compositionally biased region" description="Basic residues" evidence="1">
    <location>
        <begin position="31"/>
        <end position="40"/>
    </location>
</feature>
<feature type="compositionally biased region" description="Basic and acidic residues" evidence="1">
    <location>
        <begin position="49"/>
        <end position="59"/>
    </location>
</feature>
<evidence type="ECO:0000313" key="2">
    <source>
        <dbReference type="EMBL" id="GER03447.1"/>
    </source>
</evidence>
<dbReference type="AlphaFoldDB" id="A0A5A7N614"/>